<feature type="binding site" evidence="10">
    <location>
        <position position="135"/>
    </location>
    <ligand>
        <name>Mn(2+)</name>
        <dbReference type="ChEBI" id="CHEBI:29035"/>
        <label>2</label>
    </ligand>
</feature>
<evidence type="ECO:0000256" key="9">
    <source>
        <dbReference type="ARBA" id="ARBA00023211"/>
    </source>
</evidence>
<feature type="binding site" evidence="10">
    <location>
        <position position="61"/>
    </location>
    <ligand>
        <name>Mn(2+)</name>
        <dbReference type="ChEBI" id="CHEBI:29035"/>
        <label>2</label>
    </ligand>
</feature>
<feature type="binding site" evidence="10">
    <location>
        <begin position="100"/>
        <end position="101"/>
    </location>
    <ligand>
        <name>substrate</name>
    </ligand>
</feature>
<feature type="domain" description="Calcineurin-like phosphoesterase" evidence="11">
    <location>
        <begin position="27"/>
        <end position="219"/>
    </location>
</feature>
<dbReference type="NCBIfam" id="TIGR01854">
    <property type="entry name" value="lipid_A_lpxH"/>
    <property type="match status" value="1"/>
</dbReference>
<evidence type="ECO:0000313" key="12">
    <source>
        <dbReference type="EMBL" id="MFG6448249.1"/>
    </source>
</evidence>
<dbReference type="InterPro" id="IPR010138">
    <property type="entry name" value="UDP-diacylglucosamine_Hdrlase"/>
</dbReference>
<evidence type="ECO:0000256" key="1">
    <source>
        <dbReference type="ARBA" id="ARBA00022475"/>
    </source>
</evidence>
<dbReference type="InterPro" id="IPR029052">
    <property type="entry name" value="Metallo-depent_PP-like"/>
</dbReference>
<dbReference type="Pfam" id="PF00149">
    <property type="entry name" value="Metallophos"/>
    <property type="match status" value="1"/>
</dbReference>
<evidence type="ECO:0000256" key="10">
    <source>
        <dbReference type="HAMAP-Rule" id="MF_00575"/>
    </source>
</evidence>
<feature type="binding site" evidence="10">
    <location>
        <position position="143"/>
    </location>
    <ligand>
        <name>substrate</name>
    </ligand>
</feature>
<evidence type="ECO:0000256" key="5">
    <source>
        <dbReference type="ARBA" id="ARBA00022723"/>
    </source>
</evidence>
<evidence type="ECO:0000313" key="13">
    <source>
        <dbReference type="Proteomes" id="UP001606099"/>
    </source>
</evidence>
<feature type="binding site" evidence="10">
    <location>
        <position position="187"/>
    </location>
    <ligand>
        <name>substrate</name>
    </ligand>
</feature>
<comment type="caution">
    <text evidence="10">Lacks conserved residue(s) required for the propagation of feature annotation.</text>
</comment>
<dbReference type="InterPro" id="IPR043461">
    <property type="entry name" value="LpxH-like"/>
</dbReference>
<keyword evidence="1 10" id="KW-1003">Cell membrane</keyword>
<comment type="catalytic activity">
    <reaction evidence="10">
        <text>UDP-2-N,3-O-bis[(3R)-3-hydroxytetradecanoyl]-alpha-D-glucosamine + H2O = 2-N,3-O-bis[(3R)-3-hydroxytetradecanoyl]-alpha-D-glucosaminyl 1-phosphate + UMP + 2 H(+)</text>
        <dbReference type="Rhea" id="RHEA:25213"/>
        <dbReference type="ChEBI" id="CHEBI:15377"/>
        <dbReference type="ChEBI" id="CHEBI:15378"/>
        <dbReference type="ChEBI" id="CHEBI:57865"/>
        <dbReference type="ChEBI" id="CHEBI:57957"/>
        <dbReference type="ChEBI" id="CHEBI:78847"/>
        <dbReference type="EC" id="3.6.1.54"/>
    </reaction>
</comment>
<comment type="cofactor">
    <cofactor evidence="10">
        <name>Mn(2+)</name>
        <dbReference type="ChEBI" id="CHEBI:29035"/>
    </cofactor>
    <text evidence="10">Binds 2 Mn(2+) ions per subunit in a binuclear metal center.</text>
</comment>
<dbReference type="SUPFAM" id="SSF56300">
    <property type="entry name" value="Metallo-dependent phosphatases"/>
    <property type="match status" value="1"/>
</dbReference>
<feature type="binding site" evidence="10">
    <location>
        <position position="30"/>
    </location>
    <ligand>
        <name>Mn(2+)</name>
        <dbReference type="ChEBI" id="CHEBI:29035"/>
        <label>1</label>
    </ligand>
</feature>
<proteinExistence type="inferred from homology"/>
<dbReference type="NCBIfam" id="NF003743">
    <property type="entry name" value="PRK05340.1"/>
    <property type="match status" value="1"/>
</dbReference>
<name>A0ABW7FVA8_9BURK</name>
<keyword evidence="8 10" id="KW-0472">Membrane</keyword>
<feature type="binding site" evidence="10">
    <location>
        <position position="215"/>
    </location>
    <ligand>
        <name>Mn(2+)</name>
        <dbReference type="ChEBI" id="CHEBI:29035"/>
        <label>2</label>
    </ligand>
</feature>
<dbReference type="EMBL" id="JBIGHZ010000003">
    <property type="protein sequence ID" value="MFG6448249.1"/>
    <property type="molecule type" value="Genomic_DNA"/>
</dbReference>
<accession>A0ABW7FVA8</accession>
<comment type="function">
    <text evidence="10">Hydrolyzes the pyrophosphate bond of UDP-2,3-diacylglucosamine to yield 2,3-diacylglucosamine 1-phosphate (lipid X) and UMP by catalyzing the attack of water at the alpha-P atom. Involved in the biosynthesis of lipid A, a phosphorylated glycolipid that anchors the lipopolysaccharide to the outer membrane of the cell.</text>
</comment>
<feature type="binding site" evidence="10">
    <location>
        <position position="100"/>
    </location>
    <ligand>
        <name>Mn(2+)</name>
        <dbReference type="ChEBI" id="CHEBI:29035"/>
        <label>2</label>
    </ligand>
</feature>
<dbReference type="EC" id="3.6.1.54" evidence="10"/>
<keyword evidence="13" id="KW-1185">Reference proteome</keyword>
<organism evidence="12 13">
    <name type="scientific">Roseateles rivi</name>
    <dbReference type="NCBI Taxonomy" id="3299028"/>
    <lineage>
        <taxon>Bacteria</taxon>
        <taxon>Pseudomonadati</taxon>
        <taxon>Pseudomonadota</taxon>
        <taxon>Betaproteobacteria</taxon>
        <taxon>Burkholderiales</taxon>
        <taxon>Sphaerotilaceae</taxon>
        <taxon>Roseateles</taxon>
    </lineage>
</organism>
<dbReference type="Gene3D" id="3.60.21.10">
    <property type="match status" value="1"/>
</dbReference>
<feature type="binding site" evidence="10">
    <location>
        <position position="181"/>
    </location>
    <ligand>
        <name>substrate</name>
    </ligand>
</feature>
<evidence type="ECO:0000256" key="8">
    <source>
        <dbReference type="ARBA" id="ARBA00023136"/>
    </source>
</evidence>
<keyword evidence="3 10" id="KW-0997">Cell inner membrane</keyword>
<keyword evidence="7 10" id="KW-0443">Lipid metabolism</keyword>
<dbReference type="PANTHER" id="PTHR34990:SF1">
    <property type="entry name" value="UDP-2,3-DIACYLGLUCOSAMINE HYDROLASE"/>
    <property type="match status" value="1"/>
</dbReference>
<keyword evidence="6 10" id="KW-0378">Hydrolase</keyword>
<evidence type="ECO:0000256" key="3">
    <source>
        <dbReference type="ARBA" id="ARBA00022519"/>
    </source>
</evidence>
<comment type="caution">
    <text evidence="12">The sequence shown here is derived from an EMBL/GenBank/DDBJ whole genome shotgun (WGS) entry which is preliminary data.</text>
</comment>
<protein>
    <recommendedName>
        <fullName evidence="10">UDP-2,3-diacylglucosamine hydrolase</fullName>
        <ecNumber evidence="10">3.6.1.54</ecNumber>
    </recommendedName>
    <alternativeName>
        <fullName evidence="10">UDP-2,3-diacylglucosamine diphosphatase</fullName>
    </alternativeName>
</protein>
<dbReference type="PANTHER" id="PTHR34990">
    <property type="entry name" value="UDP-2,3-DIACYLGLUCOSAMINE HYDROLASE-RELATED"/>
    <property type="match status" value="1"/>
</dbReference>
<keyword evidence="9 10" id="KW-0464">Manganese</keyword>
<keyword evidence="4 10" id="KW-0441">Lipid A biosynthesis</keyword>
<evidence type="ECO:0000259" key="11">
    <source>
        <dbReference type="Pfam" id="PF00149"/>
    </source>
</evidence>
<dbReference type="RefSeq" id="WP_394460320.1">
    <property type="nucleotide sequence ID" value="NZ_JBIGHZ010000003.1"/>
</dbReference>
<evidence type="ECO:0000256" key="7">
    <source>
        <dbReference type="ARBA" id="ARBA00023098"/>
    </source>
</evidence>
<dbReference type="CDD" id="cd07398">
    <property type="entry name" value="MPP_YbbF-LpxH"/>
    <property type="match status" value="1"/>
</dbReference>
<keyword evidence="2 10" id="KW-0444">Lipid biosynthesis</keyword>
<evidence type="ECO:0000256" key="6">
    <source>
        <dbReference type="ARBA" id="ARBA00022801"/>
    </source>
</evidence>
<keyword evidence="5 10" id="KW-0479">Metal-binding</keyword>
<feature type="binding site" evidence="10">
    <location>
        <position position="215"/>
    </location>
    <ligand>
        <name>substrate</name>
    </ligand>
</feature>
<feature type="binding site" evidence="10">
    <location>
        <position position="217"/>
    </location>
    <ligand>
        <name>Mn(2+)</name>
        <dbReference type="ChEBI" id="CHEBI:29035"/>
        <label>1</label>
    </ligand>
</feature>
<sequence>MQTAALPSLGQPLSMLDAAPQWRSIEFVSDLHLCPEMPQTLHSFERYLAHSEADALFLLGDVFEAWVGDDARLEPGFEAQCCALLKQAAARRALYFMHGNRDFLLGPDMARDCQMTLLNDPVVLQAFGQRWLISHGDALCLEDQAYQQARLQLRSPAWQQQVLAQPLPARRALAQQMRAQSRAHQAKPENWADVDNAAAALWLTESGCATLIHGHTHRPGTVELGAGQKRVVLSDWEPSATPPRGDVLRLTAQGLERLALDFSVPA</sequence>
<dbReference type="HAMAP" id="MF_00575">
    <property type="entry name" value="LpxH"/>
    <property type="match status" value="1"/>
</dbReference>
<comment type="subcellular location">
    <subcellularLocation>
        <location evidence="10">Cell inner membrane</location>
        <topology evidence="10">Peripheral membrane protein</topology>
        <orientation evidence="10">Cytoplasmic side</orientation>
    </subcellularLocation>
</comment>
<feature type="binding site" evidence="10">
    <location>
        <position position="61"/>
    </location>
    <ligand>
        <name>Mn(2+)</name>
        <dbReference type="ChEBI" id="CHEBI:29035"/>
        <label>1</label>
    </ligand>
</feature>
<dbReference type="GO" id="GO:0016787">
    <property type="term" value="F:hydrolase activity"/>
    <property type="evidence" value="ECO:0007669"/>
    <property type="project" value="UniProtKB-KW"/>
</dbReference>
<reference evidence="12 13" key="1">
    <citation type="submission" date="2024-08" db="EMBL/GenBank/DDBJ databases">
        <authorList>
            <person name="Lu H."/>
        </authorList>
    </citation>
    <scope>NUCLEOTIDE SEQUENCE [LARGE SCALE GENOMIC DNA]</scope>
    <source>
        <strain evidence="12 13">BYS180W</strain>
    </source>
</reference>
<dbReference type="Proteomes" id="UP001606099">
    <property type="component" value="Unassembled WGS sequence"/>
</dbReference>
<gene>
    <name evidence="10" type="primary">lpxH</name>
    <name evidence="12" type="ORF">ACG0Z6_08325</name>
</gene>
<feature type="binding site" evidence="10">
    <location>
        <position position="32"/>
    </location>
    <ligand>
        <name>Mn(2+)</name>
        <dbReference type="ChEBI" id="CHEBI:29035"/>
        <label>1</label>
    </ligand>
</feature>
<dbReference type="InterPro" id="IPR004843">
    <property type="entry name" value="Calcineurin-like_PHP"/>
</dbReference>
<comment type="similarity">
    <text evidence="10">Belongs to the LpxH family.</text>
</comment>
<comment type="pathway">
    <text evidence="10">Glycolipid biosynthesis; lipid IV(A) biosynthesis; lipid IV(A) from (3R)-3-hydroxytetradecanoyl-[acyl-carrier-protein] and UDP-N-acetyl-alpha-D-glucosamine: step 4/6.</text>
</comment>
<evidence type="ECO:0000256" key="2">
    <source>
        <dbReference type="ARBA" id="ARBA00022516"/>
    </source>
</evidence>
<evidence type="ECO:0000256" key="4">
    <source>
        <dbReference type="ARBA" id="ARBA00022556"/>
    </source>
</evidence>